<evidence type="ECO:0000256" key="5">
    <source>
        <dbReference type="ARBA" id="ARBA00023315"/>
    </source>
</evidence>
<gene>
    <name evidence="8" type="ORF">CF392_02590</name>
</gene>
<dbReference type="RefSeq" id="WP_095609907.1">
    <property type="nucleotide sequence ID" value="NZ_NMPM01000010.1"/>
</dbReference>
<dbReference type="GO" id="GO:0009252">
    <property type="term" value="P:peptidoglycan biosynthetic process"/>
    <property type="evidence" value="ECO:0007669"/>
    <property type="project" value="UniProtKB-KW"/>
</dbReference>
<evidence type="ECO:0000313" key="9">
    <source>
        <dbReference type="Proteomes" id="UP000218332"/>
    </source>
</evidence>
<evidence type="ECO:0000256" key="3">
    <source>
        <dbReference type="ARBA" id="ARBA00022960"/>
    </source>
</evidence>
<protein>
    <submittedName>
        <fullName evidence="8">Exosortase</fullName>
    </submittedName>
</protein>
<dbReference type="InterPro" id="IPR038740">
    <property type="entry name" value="BioF2-like_GNAT_dom"/>
</dbReference>
<dbReference type="Gene3D" id="3.40.630.30">
    <property type="match status" value="1"/>
</dbReference>
<dbReference type="GO" id="GO:0071555">
    <property type="term" value="P:cell wall organization"/>
    <property type="evidence" value="ECO:0007669"/>
    <property type="project" value="UniProtKB-KW"/>
</dbReference>
<proteinExistence type="inferred from homology"/>
<dbReference type="Pfam" id="PF13480">
    <property type="entry name" value="Acetyltransf_6"/>
    <property type="match status" value="1"/>
</dbReference>
<comment type="similarity">
    <text evidence="1">Belongs to the FemABX family.</text>
</comment>
<comment type="caution">
    <text evidence="8">The sequence shown here is derived from an EMBL/GenBank/DDBJ whole genome shotgun (WGS) entry which is preliminary data.</text>
</comment>
<keyword evidence="3" id="KW-0133">Cell shape</keyword>
<evidence type="ECO:0000256" key="6">
    <source>
        <dbReference type="ARBA" id="ARBA00023316"/>
    </source>
</evidence>
<sequence length="290" mass="32453">MTYIRRPVGRGVLVSLPFCDVGGTLAGDEVVHHALIEAARGLAADCGLNGFELRHRGAAIPGDGETAPIKVSMQRALPGDSDTLLGQFKAKLRSQIRKAEKNGLTGEVRTDVSALDAFYPMFAENMRRLGSPVHGIDWFRELLAAYGDRFRIGLVYYGDQVVGGGIVLMNARSACIPWASTLPEYNRLAPNMLLYWRLLSHVCDDGAEWFDFGRSTLGEGTYRFKKQWGAAPFQLDWQQWTLDGLNENEHPAAPSPIARWVRELVERGWRQLPLSVTRWLGPRIRKYITL</sequence>
<keyword evidence="5" id="KW-0012">Acyltransferase</keyword>
<name>A0A2A2I6Y8_9GAMM</name>
<keyword evidence="9" id="KW-1185">Reference proteome</keyword>
<dbReference type="InterPro" id="IPR003447">
    <property type="entry name" value="FEMABX"/>
</dbReference>
<feature type="domain" description="BioF2-like acetyltransferase" evidence="7">
    <location>
        <begin position="88"/>
        <end position="226"/>
    </location>
</feature>
<dbReference type="SUPFAM" id="SSF55729">
    <property type="entry name" value="Acyl-CoA N-acyltransferases (Nat)"/>
    <property type="match status" value="1"/>
</dbReference>
<keyword evidence="2" id="KW-0808">Transferase</keyword>
<keyword evidence="4" id="KW-0573">Peptidoglycan synthesis</keyword>
<evidence type="ECO:0000313" key="8">
    <source>
        <dbReference type="EMBL" id="PAV27044.1"/>
    </source>
</evidence>
<dbReference type="PANTHER" id="PTHR36174">
    <property type="entry name" value="LIPID II:GLYCINE GLYCYLTRANSFERASE"/>
    <property type="match status" value="1"/>
</dbReference>
<dbReference type="PANTHER" id="PTHR36174:SF1">
    <property type="entry name" value="LIPID II:GLYCINE GLYCYLTRANSFERASE"/>
    <property type="match status" value="1"/>
</dbReference>
<dbReference type="Proteomes" id="UP000218332">
    <property type="component" value="Unassembled WGS sequence"/>
</dbReference>
<dbReference type="GO" id="GO:0016755">
    <property type="term" value="F:aminoacyltransferase activity"/>
    <property type="evidence" value="ECO:0007669"/>
    <property type="project" value="InterPro"/>
</dbReference>
<reference evidence="8 9" key="1">
    <citation type="submission" date="2017-07" db="EMBL/GenBank/DDBJ databases">
        <title>Tamlnaduibacter salinus (Mi-7) genome sequencing.</title>
        <authorList>
            <person name="Verma A."/>
            <person name="Krishnamurthi S."/>
        </authorList>
    </citation>
    <scope>NUCLEOTIDE SEQUENCE [LARGE SCALE GENOMIC DNA]</scope>
    <source>
        <strain evidence="8 9">Mi-7</strain>
    </source>
</reference>
<evidence type="ECO:0000256" key="4">
    <source>
        <dbReference type="ARBA" id="ARBA00022984"/>
    </source>
</evidence>
<evidence type="ECO:0000259" key="7">
    <source>
        <dbReference type="Pfam" id="PF13480"/>
    </source>
</evidence>
<dbReference type="InterPro" id="IPR050644">
    <property type="entry name" value="PG_Glycine_Bridge_Synth"/>
</dbReference>
<evidence type="ECO:0000256" key="2">
    <source>
        <dbReference type="ARBA" id="ARBA00022679"/>
    </source>
</evidence>
<dbReference type="GO" id="GO:0008360">
    <property type="term" value="P:regulation of cell shape"/>
    <property type="evidence" value="ECO:0007669"/>
    <property type="project" value="UniProtKB-KW"/>
</dbReference>
<dbReference type="PROSITE" id="PS51191">
    <property type="entry name" value="FEMABX"/>
    <property type="match status" value="1"/>
</dbReference>
<evidence type="ECO:0000256" key="1">
    <source>
        <dbReference type="ARBA" id="ARBA00009943"/>
    </source>
</evidence>
<keyword evidence="6" id="KW-0961">Cell wall biogenesis/degradation</keyword>
<dbReference type="AlphaFoldDB" id="A0A2A2I6Y8"/>
<organism evidence="8 9">
    <name type="scientific">Tamilnaduibacter salinus</name>
    <dbReference type="NCBI Taxonomy" id="1484056"/>
    <lineage>
        <taxon>Bacteria</taxon>
        <taxon>Pseudomonadati</taxon>
        <taxon>Pseudomonadota</taxon>
        <taxon>Gammaproteobacteria</taxon>
        <taxon>Pseudomonadales</taxon>
        <taxon>Marinobacteraceae</taxon>
        <taxon>Tamilnaduibacter</taxon>
    </lineage>
</organism>
<accession>A0A2A2I6Y8</accession>
<dbReference type="InterPro" id="IPR016181">
    <property type="entry name" value="Acyl_CoA_acyltransferase"/>
</dbReference>
<dbReference type="EMBL" id="NMPM01000010">
    <property type="protein sequence ID" value="PAV27044.1"/>
    <property type="molecule type" value="Genomic_DNA"/>
</dbReference>